<proteinExistence type="predicted"/>
<keyword evidence="6" id="KW-1185">Reference proteome</keyword>
<dbReference type="RefSeq" id="WP_184433031.1">
    <property type="nucleotide sequence ID" value="NZ_JACIGI010000008.1"/>
</dbReference>
<protein>
    <submittedName>
        <fullName evidence="5">Endonuclease YncB(Thermonuclease family)</fullName>
    </submittedName>
</protein>
<evidence type="ECO:0000256" key="3">
    <source>
        <dbReference type="ARBA" id="ARBA00022801"/>
    </source>
</evidence>
<gene>
    <name evidence="5" type="ORF">GGD88_001303</name>
</gene>
<dbReference type="Pfam" id="PF00565">
    <property type="entry name" value="SNase"/>
    <property type="match status" value="1"/>
</dbReference>
<dbReference type="GO" id="GO:0004519">
    <property type="term" value="F:endonuclease activity"/>
    <property type="evidence" value="ECO:0007669"/>
    <property type="project" value="UniProtKB-KW"/>
</dbReference>
<evidence type="ECO:0000256" key="2">
    <source>
        <dbReference type="ARBA" id="ARBA00022759"/>
    </source>
</evidence>
<dbReference type="PROSITE" id="PS50830">
    <property type="entry name" value="TNASE_3"/>
    <property type="match status" value="1"/>
</dbReference>
<dbReference type="SMART" id="SM00318">
    <property type="entry name" value="SNc"/>
    <property type="match status" value="1"/>
</dbReference>
<feature type="domain" description="TNase-like" evidence="4">
    <location>
        <begin position="46"/>
        <end position="185"/>
    </location>
</feature>
<dbReference type="PANTHER" id="PTHR12302">
    <property type="entry name" value="EBNA2 BINDING PROTEIN P100"/>
    <property type="match status" value="1"/>
</dbReference>
<keyword evidence="1" id="KW-0540">Nuclease</keyword>
<sequence>MVGHQGPTRRACLGLGVELGLGVGLLAAGVLARPAPAGGAPADGLTEAVAGRVRAVTGDGHLVLEDGRRVRLAGVRLPHPSDLPPGASPDERARVRRYAAAALAVLRREATGHRVTPWTPEVERDRYGRVLAQVTRTPGGAWIQARLIAAGLARVATMPGAAAGAAPLLRAEAAARLVGRGLWADPLYAPRAPGQTWPWLGTFQIVRGTVVDAAQVRSRVYLNFGPDWRRDFTIRVERPRTAGFDSAALLDLRRQYVQVRGWLFARNGPMIALDHPAALETRVTLG</sequence>
<reference evidence="5 6" key="1">
    <citation type="submission" date="2020-08" db="EMBL/GenBank/DDBJ databases">
        <title>Genome sequencing of Purple Non-Sulfur Bacteria from various extreme environments.</title>
        <authorList>
            <person name="Mayer M."/>
        </authorList>
    </citation>
    <scope>NUCLEOTIDE SEQUENCE [LARGE SCALE GENOMIC DNA]</scope>
    <source>
        <strain evidence="5 6">JA135</strain>
    </source>
</reference>
<dbReference type="EMBL" id="JACIGI010000008">
    <property type="protein sequence ID" value="MBB4285584.1"/>
    <property type="molecule type" value="Genomic_DNA"/>
</dbReference>
<keyword evidence="2 5" id="KW-0255">Endonuclease</keyword>
<name>A0A7W6WKB3_9PROT</name>
<dbReference type="AlphaFoldDB" id="A0A7W6WKB3"/>
<keyword evidence="3" id="KW-0378">Hydrolase</keyword>
<comment type="caution">
    <text evidence="5">The sequence shown here is derived from an EMBL/GenBank/DDBJ whole genome shotgun (WGS) entry which is preliminary data.</text>
</comment>
<dbReference type="SUPFAM" id="SSF50199">
    <property type="entry name" value="Staphylococcal nuclease"/>
    <property type="match status" value="1"/>
</dbReference>
<dbReference type="InterPro" id="IPR035437">
    <property type="entry name" value="SNase_OB-fold_sf"/>
</dbReference>
<dbReference type="GO" id="GO:0016787">
    <property type="term" value="F:hydrolase activity"/>
    <property type="evidence" value="ECO:0007669"/>
    <property type="project" value="UniProtKB-KW"/>
</dbReference>
<organism evidence="5 6">
    <name type="scientific">Roseospira goensis</name>
    <dbReference type="NCBI Taxonomy" id="391922"/>
    <lineage>
        <taxon>Bacteria</taxon>
        <taxon>Pseudomonadati</taxon>
        <taxon>Pseudomonadota</taxon>
        <taxon>Alphaproteobacteria</taxon>
        <taxon>Rhodospirillales</taxon>
        <taxon>Rhodospirillaceae</taxon>
        <taxon>Roseospira</taxon>
    </lineage>
</organism>
<evidence type="ECO:0000259" key="4">
    <source>
        <dbReference type="PROSITE" id="PS50830"/>
    </source>
</evidence>
<dbReference type="InterPro" id="IPR016071">
    <property type="entry name" value="Staphylococal_nuclease_OB-fold"/>
</dbReference>
<dbReference type="PANTHER" id="PTHR12302:SF3">
    <property type="entry name" value="SERINE_THREONINE-PROTEIN KINASE 31"/>
    <property type="match status" value="1"/>
</dbReference>
<evidence type="ECO:0000313" key="5">
    <source>
        <dbReference type="EMBL" id="MBB4285584.1"/>
    </source>
</evidence>
<accession>A0A7W6WKB3</accession>
<dbReference type="Gene3D" id="2.40.50.90">
    <property type="match status" value="1"/>
</dbReference>
<evidence type="ECO:0000256" key="1">
    <source>
        <dbReference type="ARBA" id="ARBA00022722"/>
    </source>
</evidence>
<dbReference type="Proteomes" id="UP000555728">
    <property type="component" value="Unassembled WGS sequence"/>
</dbReference>
<evidence type="ECO:0000313" key="6">
    <source>
        <dbReference type="Proteomes" id="UP000555728"/>
    </source>
</evidence>